<gene>
    <name evidence="1" type="ORF">EZS28_021334</name>
</gene>
<protein>
    <submittedName>
        <fullName evidence="1">Uncharacterized protein</fullName>
    </submittedName>
</protein>
<evidence type="ECO:0000313" key="1">
    <source>
        <dbReference type="EMBL" id="KAA6383140.1"/>
    </source>
</evidence>
<comment type="caution">
    <text evidence="1">The sequence shown here is derived from an EMBL/GenBank/DDBJ whole genome shotgun (WGS) entry which is preliminary data.</text>
</comment>
<accession>A0A5J4VKX1</accession>
<dbReference type="AlphaFoldDB" id="A0A5J4VKX1"/>
<dbReference type="Proteomes" id="UP000324800">
    <property type="component" value="Unassembled WGS sequence"/>
</dbReference>
<proteinExistence type="predicted"/>
<dbReference type="EMBL" id="SNRW01006411">
    <property type="protein sequence ID" value="KAA6383140.1"/>
    <property type="molecule type" value="Genomic_DNA"/>
</dbReference>
<organism evidence="1 2">
    <name type="scientific">Streblomastix strix</name>
    <dbReference type="NCBI Taxonomy" id="222440"/>
    <lineage>
        <taxon>Eukaryota</taxon>
        <taxon>Metamonada</taxon>
        <taxon>Preaxostyla</taxon>
        <taxon>Oxymonadida</taxon>
        <taxon>Streblomastigidae</taxon>
        <taxon>Streblomastix</taxon>
    </lineage>
</organism>
<reference evidence="1 2" key="1">
    <citation type="submission" date="2019-03" db="EMBL/GenBank/DDBJ databases">
        <title>Single cell metagenomics reveals metabolic interactions within the superorganism composed of flagellate Streblomastix strix and complex community of Bacteroidetes bacteria on its surface.</title>
        <authorList>
            <person name="Treitli S.C."/>
            <person name="Kolisko M."/>
            <person name="Husnik F."/>
            <person name="Keeling P."/>
            <person name="Hampl V."/>
        </authorList>
    </citation>
    <scope>NUCLEOTIDE SEQUENCE [LARGE SCALE GENOMIC DNA]</scope>
    <source>
        <strain evidence="1">ST1C</strain>
    </source>
</reference>
<name>A0A5J4VKX1_9EUKA</name>
<sequence length="453" mass="49732">MGQDQSIIGMKSFTSTVNSNGIQYSLYDNSSAFLASGRVKAISDINSSVDLSKYYNKTQTYSQTETINQVNVVDQNLKDILNSNANIGVSYTKRQDDAFLLFKVDKTQLIDSYIKDELLGEKADTIELSNYMTLGTSQTINANKIFNNACRFVSSIDGMSTVTGSSFVKSGADDTVVLLGAVFKADTALLDDYVMINSTQYFDGEKTFNANVNATGFVKTNKDDTSVLLAGGGDALLSSIEGVQIKDIINLIVSLNSNISISTATLVCTTGSVSNSITPPASPSTISYFIVNEEKDINRYQAQLNAAGLSEFQELCVYIHERKPKPIVDGLFNQIVVGSQYLQDLVKNNDDELIVQSMPPEPITPPIRIAANLIIIPFARLIQPLLPSNINDGGNKFQKLRKNVVYNIGLYFTDDFMRFMFASFSEELRSLSKHAQMLKDDGGRNQNITGYIS</sequence>
<evidence type="ECO:0000313" key="2">
    <source>
        <dbReference type="Proteomes" id="UP000324800"/>
    </source>
</evidence>